<keyword evidence="3" id="KW-1185">Reference proteome</keyword>
<dbReference type="EMBL" id="JBJKFK010000779">
    <property type="protein sequence ID" value="KAL3315307.1"/>
    <property type="molecule type" value="Genomic_DNA"/>
</dbReference>
<comment type="caution">
    <text evidence="2">The sequence shown here is derived from an EMBL/GenBank/DDBJ whole genome shotgun (WGS) entry which is preliminary data.</text>
</comment>
<proteinExistence type="predicted"/>
<gene>
    <name evidence="2" type="ORF">Ciccas_006061</name>
</gene>
<dbReference type="AlphaFoldDB" id="A0ABD2Q7V3"/>
<reference evidence="2 3" key="1">
    <citation type="submission" date="2024-11" db="EMBL/GenBank/DDBJ databases">
        <title>Adaptive evolution of stress response genes in parasites aligns with host niche diversity.</title>
        <authorList>
            <person name="Hahn C."/>
            <person name="Resl P."/>
        </authorList>
    </citation>
    <scope>NUCLEOTIDE SEQUENCE [LARGE SCALE GENOMIC DNA]</scope>
    <source>
        <strain evidence="2">EGGRZ-B1_66</strain>
        <tissue evidence="2">Body</tissue>
    </source>
</reference>
<evidence type="ECO:0000313" key="3">
    <source>
        <dbReference type="Proteomes" id="UP001626550"/>
    </source>
</evidence>
<accession>A0ABD2Q7V3</accession>
<organism evidence="2 3">
    <name type="scientific">Cichlidogyrus casuarinus</name>
    <dbReference type="NCBI Taxonomy" id="1844966"/>
    <lineage>
        <taxon>Eukaryota</taxon>
        <taxon>Metazoa</taxon>
        <taxon>Spiralia</taxon>
        <taxon>Lophotrochozoa</taxon>
        <taxon>Platyhelminthes</taxon>
        <taxon>Monogenea</taxon>
        <taxon>Monopisthocotylea</taxon>
        <taxon>Dactylogyridea</taxon>
        <taxon>Ancyrocephalidae</taxon>
        <taxon>Cichlidogyrus</taxon>
    </lineage>
</organism>
<protein>
    <submittedName>
        <fullName evidence="2">Uncharacterized protein</fullName>
    </submittedName>
</protein>
<dbReference type="Proteomes" id="UP001626550">
    <property type="component" value="Unassembled WGS sequence"/>
</dbReference>
<evidence type="ECO:0000256" key="1">
    <source>
        <dbReference type="SAM" id="MobiDB-lite"/>
    </source>
</evidence>
<feature type="region of interest" description="Disordered" evidence="1">
    <location>
        <begin position="81"/>
        <end position="119"/>
    </location>
</feature>
<evidence type="ECO:0000313" key="2">
    <source>
        <dbReference type="EMBL" id="KAL3315307.1"/>
    </source>
</evidence>
<sequence length="204" mass="22926">MLQREPTSTLIDAIKLMTIISSSRNQVVTDEQLTANVCWVDLEECLSAYLEEEDYASDDSQAGEPEANAVAEMYADEDELLGQSSSGRKRRKCTVAAASQSGSQKRRKKKEKEALGSSKRGKRALAYRFIHQATKKFLDTGQLPSDAELSTYKLCDFTQLLARQVSTTEWVRRYFSSCSAKFLFEGHVLKDRLLTEPDVSHAKI</sequence>
<name>A0ABD2Q7V3_9PLAT</name>